<feature type="compositionally biased region" description="Low complexity" evidence="1">
    <location>
        <begin position="599"/>
        <end position="617"/>
    </location>
</feature>
<evidence type="ECO:0000313" key="3">
    <source>
        <dbReference type="Proteomes" id="UP000265427"/>
    </source>
</evidence>
<reference evidence="2 3" key="1">
    <citation type="submission" date="2018-08" db="EMBL/GenBank/DDBJ databases">
        <title>Aphanomyces genome sequencing and annotation.</title>
        <authorList>
            <person name="Minardi D."/>
            <person name="Oidtmann B."/>
            <person name="Van Der Giezen M."/>
            <person name="Studholme D.J."/>
        </authorList>
    </citation>
    <scope>NUCLEOTIDE SEQUENCE [LARGE SCALE GENOMIC DNA]</scope>
    <source>
        <strain evidence="2 3">Kv</strain>
    </source>
</reference>
<protein>
    <submittedName>
        <fullName evidence="2">Uncharacterized protein</fullName>
    </submittedName>
</protein>
<dbReference type="EMBL" id="QUSZ01005439">
    <property type="protein sequence ID" value="RHY09684.1"/>
    <property type="molecule type" value="Genomic_DNA"/>
</dbReference>
<dbReference type="Proteomes" id="UP000265427">
    <property type="component" value="Unassembled WGS sequence"/>
</dbReference>
<dbReference type="Gene3D" id="1.25.40.10">
    <property type="entry name" value="Tetratricopeptide repeat domain"/>
    <property type="match status" value="1"/>
</dbReference>
<name>A0A397ATT9_APHAT</name>
<dbReference type="SMART" id="SM00028">
    <property type="entry name" value="TPR"/>
    <property type="match status" value="3"/>
</dbReference>
<feature type="compositionally biased region" description="Low complexity" evidence="1">
    <location>
        <begin position="540"/>
        <end position="549"/>
    </location>
</feature>
<evidence type="ECO:0000313" key="2">
    <source>
        <dbReference type="EMBL" id="RHY09684.1"/>
    </source>
</evidence>
<sequence>MFLRAVRRVLFQSRVVFALEKCAFKATSASITLSKQLDKLTEMHPISPPQGTFTPDSVAWAYNLVGVLSASQVKWEEALRNFTMAIPLHEFREALKVDPTHAATMTNTALALRQLGQLEEACRHLYTAATQADDKPSTDQHRQLVYYALANVIRELNRNDEAIEWYTKAAAVMDTSSQDTTQTRMDHVKLAVYHNRGSTMHTQLKFKRATVICHSHEPSRAVHFHVQVLPSDPGFACCHVIEPFSETPPLSKIFHMVGVGDSATGHRLLRFCERWASALKVACHDFLYAFHAFPCFHDIDIASTTPFLDLHMFRFQQLSHPNHPSLEVALEAMLNASESPDFPDMMWDALVHTQRGNFADAQRALLIAKYSTGTSVAEEQACLVVMDEYCGGMTCDVAKHVGRLCVLQGQLATHVEALRDAVQPTASKVTGELPSPRPLARTATRRSLRLRSASRRSFKPEDVKTLNLEDFNAAIAKCTAEMIQRPEAAVDEDAMADYVAQYDRVCAYIDASSASTAPASSLTREFSRAMLSRQPSFSKGLSRSGSNANSGGGSTAMLAQRTLGSVLSRHGESTSRILVASHNAPSGSSDAVPNDSAASSQSKDLTTSSSLRSRASL</sequence>
<dbReference type="VEuPathDB" id="FungiDB:H257_03239"/>
<dbReference type="InterPro" id="IPR011990">
    <property type="entry name" value="TPR-like_helical_dom_sf"/>
</dbReference>
<proteinExistence type="predicted"/>
<feature type="region of interest" description="Disordered" evidence="1">
    <location>
        <begin position="580"/>
        <end position="617"/>
    </location>
</feature>
<gene>
    <name evidence="2" type="ORF">DYB36_003457</name>
</gene>
<dbReference type="InterPro" id="IPR019734">
    <property type="entry name" value="TPR_rpt"/>
</dbReference>
<feature type="region of interest" description="Disordered" evidence="1">
    <location>
        <begin position="534"/>
        <end position="555"/>
    </location>
</feature>
<dbReference type="SUPFAM" id="SSF48452">
    <property type="entry name" value="TPR-like"/>
    <property type="match status" value="1"/>
</dbReference>
<dbReference type="AlphaFoldDB" id="A0A397ATT9"/>
<accession>A0A397ATT9</accession>
<comment type="caution">
    <text evidence="2">The sequence shown here is derived from an EMBL/GenBank/DDBJ whole genome shotgun (WGS) entry which is preliminary data.</text>
</comment>
<organism evidence="2 3">
    <name type="scientific">Aphanomyces astaci</name>
    <name type="common">Crayfish plague agent</name>
    <dbReference type="NCBI Taxonomy" id="112090"/>
    <lineage>
        <taxon>Eukaryota</taxon>
        <taxon>Sar</taxon>
        <taxon>Stramenopiles</taxon>
        <taxon>Oomycota</taxon>
        <taxon>Saprolegniomycetes</taxon>
        <taxon>Saprolegniales</taxon>
        <taxon>Verrucalvaceae</taxon>
        <taxon>Aphanomyces</taxon>
    </lineage>
</organism>
<evidence type="ECO:0000256" key="1">
    <source>
        <dbReference type="SAM" id="MobiDB-lite"/>
    </source>
</evidence>